<dbReference type="GO" id="GO:0005829">
    <property type="term" value="C:cytosol"/>
    <property type="evidence" value="ECO:0007669"/>
    <property type="project" value="TreeGrafter"/>
</dbReference>
<evidence type="ECO:0000313" key="1">
    <source>
        <dbReference type="EMBL" id="KKD38681.1"/>
    </source>
</evidence>
<protein>
    <submittedName>
        <fullName evidence="1">HAD family hydrolase</fullName>
    </submittedName>
</protein>
<dbReference type="SUPFAM" id="SSF56784">
    <property type="entry name" value="HAD-like"/>
    <property type="match status" value="1"/>
</dbReference>
<sequence>MVTIQVQGVIFEKISAVIFDKDGTLENSENFLRNLAQKRSRLIDAQIPGVGEPLLMAFGVEGDQLDPAGLMAVGSRRENEIAAAAYIAETGRGWLESLGIARQAFNEADQYLKDAAPSPLFPGSLEVLKFLSEVGLKLAILSAAPLREVQAFVERYQLGDYIQLQMGVDQGLSKPDPDLYCQACKYLEVEVSTTLMVGDAAVDMEMAKKAGAAGCIGMSWKPETAKNLCQADVIITQLDEIQVLQVADDFE</sequence>
<dbReference type="InterPro" id="IPR036412">
    <property type="entry name" value="HAD-like_sf"/>
</dbReference>
<keyword evidence="1" id="KW-0378">Hydrolase</keyword>
<name>A0A0F5YIH1_9CYAN</name>
<evidence type="ECO:0000313" key="2">
    <source>
        <dbReference type="Proteomes" id="UP000033607"/>
    </source>
</evidence>
<dbReference type="GO" id="GO:0008967">
    <property type="term" value="F:phosphoglycolate phosphatase activity"/>
    <property type="evidence" value="ECO:0007669"/>
    <property type="project" value="TreeGrafter"/>
</dbReference>
<dbReference type="PATRIC" id="fig|1637645.4.peg.7121"/>
<dbReference type="AlphaFoldDB" id="A0A0F5YIH1"/>
<dbReference type="PRINTS" id="PR00413">
    <property type="entry name" value="HADHALOGNASE"/>
</dbReference>
<dbReference type="GO" id="GO:0006281">
    <property type="term" value="P:DNA repair"/>
    <property type="evidence" value="ECO:0007669"/>
    <property type="project" value="TreeGrafter"/>
</dbReference>
<dbReference type="PANTHER" id="PTHR43434:SF1">
    <property type="entry name" value="PHOSPHOGLYCOLATE PHOSPHATASE"/>
    <property type="match status" value="1"/>
</dbReference>
<dbReference type="EMBL" id="LATL02000361">
    <property type="protein sequence ID" value="KKD38681.1"/>
    <property type="molecule type" value="Genomic_DNA"/>
</dbReference>
<dbReference type="InterPro" id="IPR023198">
    <property type="entry name" value="PGP-like_dom2"/>
</dbReference>
<organism evidence="1 2">
    <name type="scientific">Limnoraphis robusta CS-951</name>
    <dbReference type="NCBI Taxonomy" id="1637645"/>
    <lineage>
        <taxon>Bacteria</taxon>
        <taxon>Bacillati</taxon>
        <taxon>Cyanobacteriota</taxon>
        <taxon>Cyanophyceae</taxon>
        <taxon>Oscillatoriophycideae</taxon>
        <taxon>Oscillatoriales</taxon>
        <taxon>Sirenicapillariaceae</taxon>
        <taxon>Limnoraphis</taxon>
    </lineage>
</organism>
<dbReference type="InterPro" id="IPR006439">
    <property type="entry name" value="HAD-SF_hydro_IA"/>
</dbReference>
<dbReference type="NCBIfam" id="TIGR01549">
    <property type="entry name" value="HAD-SF-IA-v1"/>
    <property type="match status" value="1"/>
</dbReference>
<dbReference type="RefSeq" id="WP_046277908.1">
    <property type="nucleotide sequence ID" value="NZ_LATL02000361.1"/>
</dbReference>
<dbReference type="InterPro" id="IPR050155">
    <property type="entry name" value="HAD-like_hydrolase_sf"/>
</dbReference>
<dbReference type="PANTHER" id="PTHR43434">
    <property type="entry name" value="PHOSPHOGLYCOLATE PHOSPHATASE"/>
    <property type="match status" value="1"/>
</dbReference>
<dbReference type="Pfam" id="PF00702">
    <property type="entry name" value="Hydrolase"/>
    <property type="match status" value="1"/>
</dbReference>
<dbReference type="Gene3D" id="1.10.150.240">
    <property type="entry name" value="Putative phosphatase, domain 2"/>
    <property type="match status" value="1"/>
</dbReference>
<comment type="caution">
    <text evidence="1">The sequence shown here is derived from an EMBL/GenBank/DDBJ whole genome shotgun (WGS) entry which is preliminary data.</text>
</comment>
<gene>
    <name evidence="1" type="ORF">WN50_07525</name>
</gene>
<dbReference type="Gene3D" id="3.40.50.1000">
    <property type="entry name" value="HAD superfamily/HAD-like"/>
    <property type="match status" value="1"/>
</dbReference>
<reference evidence="1 2" key="1">
    <citation type="submission" date="2015-06" db="EMBL/GenBank/DDBJ databases">
        <title>Draft genome assembly of filamentous brackish cyanobacterium Limnoraphis robusta strain CS-951.</title>
        <authorList>
            <person name="Willis A."/>
            <person name="Parks M."/>
            <person name="Burford M.A."/>
        </authorList>
    </citation>
    <scope>NUCLEOTIDE SEQUENCE [LARGE SCALE GENOMIC DNA]</scope>
    <source>
        <strain evidence="1 2">CS-951</strain>
    </source>
</reference>
<dbReference type="OrthoDB" id="9797743at2"/>
<accession>A0A0F5YIH1</accession>
<dbReference type="SFLD" id="SFLDS00003">
    <property type="entry name" value="Haloacid_Dehalogenase"/>
    <property type="match status" value="1"/>
</dbReference>
<dbReference type="SFLD" id="SFLDG01129">
    <property type="entry name" value="C1.5:_HAD__Beta-PGM__Phosphata"/>
    <property type="match status" value="1"/>
</dbReference>
<dbReference type="InterPro" id="IPR023214">
    <property type="entry name" value="HAD_sf"/>
</dbReference>
<proteinExistence type="predicted"/>
<dbReference type="Proteomes" id="UP000033607">
    <property type="component" value="Unassembled WGS sequence"/>
</dbReference>